<protein>
    <submittedName>
        <fullName evidence="1">Uncharacterized protein</fullName>
    </submittedName>
</protein>
<evidence type="ECO:0000313" key="2">
    <source>
        <dbReference type="Proteomes" id="UP000004810"/>
    </source>
</evidence>
<sequence>ANCCFSLPLSSLTSKTSSNIDNDLKTKSYVLLNRRLNRDDRSFSFSDKEDCHITNPVQVYGYNSTVGTVSDSFGSNYKDYYHMGIKNIFDGFLIEAKPEKRDSKILA</sequence>
<proteinExistence type="predicted"/>
<dbReference type="Proteomes" id="UP000004810">
    <property type="component" value="Unassembled WGS sequence"/>
</dbReference>
<comment type="caution">
    <text evidence="1">The sequence shown here is derived from an EMBL/GenBank/DDBJ whole genome shotgun (WGS) entry which is preliminary data.</text>
</comment>
<reference evidence="2" key="1">
    <citation type="submission" date="2012-08" db="EMBL/GenBank/DDBJ databases">
        <title>The Genome Sequence of Wuchereria bancrofti.</title>
        <authorList>
            <person name="Nutman T.B."/>
            <person name="Fink D.L."/>
            <person name="Russ C."/>
            <person name="Young S."/>
            <person name="Zeng Q."/>
            <person name="Koehrsen M."/>
            <person name="Alvarado L."/>
            <person name="Berlin A."/>
            <person name="Chapman S.B."/>
            <person name="Chen Z."/>
            <person name="Freedman E."/>
            <person name="Gellesch M."/>
            <person name="Goldberg J."/>
            <person name="Griggs A."/>
            <person name="Gujja S."/>
            <person name="Heilman E.R."/>
            <person name="Heiman D."/>
            <person name="Hepburn T."/>
            <person name="Howarth C."/>
            <person name="Jen D."/>
            <person name="Larson L."/>
            <person name="Lewis B."/>
            <person name="Mehta T."/>
            <person name="Park D."/>
            <person name="Pearson M."/>
            <person name="Roberts A."/>
            <person name="Saif S."/>
            <person name="Shea T."/>
            <person name="Shenoy N."/>
            <person name="Sisk P."/>
            <person name="Stolte C."/>
            <person name="Sykes S."/>
            <person name="Walk T."/>
            <person name="White J."/>
            <person name="Yandava C."/>
            <person name="Haas B."/>
            <person name="Henn M.R."/>
            <person name="Nusbaum C."/>
            <person name="Birren B."/>
        </authorList>
    </citation>
    <scope>NUCLEOTIDE SEQUENCE [LARGE SCALE GENOMIC DNA]</scope>
    <source>
        <strain evidence="2">NA</strain>
    </source>
</reference>
<evidence type="ECO:0000313" key="1">
    <source>
        <dbReference type="EMBL" id="EJW74957.1"/>
    </source>
</evidence>
<dbReference type="AlphaFoldDB" id="J9ED55"/>
<dbReference type="EMBL" id="ADBV01011333">
    <property type="protein sequence ID" value="EJW74957.1"/>
    <property type="molecule type" value="Genomic_DNA"/>
</dbReference>
<organism evidence="1 2">
    <name type="scientific">Wuchereria bancrofti</name>
    <dbReference type="NCBI Taxonomy" id="6293"/>
    <lineage>
        <taxon>Eukaryota</taxon>
        <taxon>Metazoa</taxon>
        <taxon>Ecdysozoa</taxon>
        <taxon>Nematoda</taxon>
        <taxon>Chromadorea</taxon>
        <taxon>Rhabditida</taxon>
        <taxon>Spirurina</taxon>
        <taxon>Spiruromorpha</taxon>
        <taxon>Filarioidea</taxon>
        <taxon>Onchocercidae</taxon>
        <taxon>Wuchereria</taxon>
    </lineage>
</organism>
<gene>
    <name evidence="1" type="ORF">WUBG_14132</name>
</gene>
<name>J9ED55_WUCBA</name>
<feature type="non-terminal residue" evidence="1">
    <location>
        <position position="1"/>
    </location>
</feature>
<accession>J9ED55</accession>